<feature type="compositionally biased region" description="Acidic residues" evidence="10">
    <location>
        <begin position="252"/>
        <end position="269"/>
    </location>
</feature>
<evidence type="ECO:0000313" key="12">
    <source>
        <dbReference type="Proteomes" id="UP001265746"/>
    </source>
</evidence>
<dbReference type="Gene3D" id="6.10.250.2610">
    <property type="match status" value="1"/>
</dbReference>
<dbReference type="PANTHER" id="PTHR13074:SF9">
    <property type="entry name" value="MEDIATOR OF RNA POLYMERASE II TRANSCRIPTION SUBUNIT 8"/>
    <property type="match status" value="1"/>
</dbReference>
<dbReference type="AlphaFoldDB" id="A0AAD9S1Z1"/>
<dbReference type="EMBL" id="JAUJFL010000010">
    <property type="protein sequence ID" value="KAK2597043.1"/>
    <property type="molecule type" value="Genomic_DNA"/>
</dbReference>
<feature type="compositionally biased region" description="Low complexity" evidence="10">
    <location>
        <begin position="275"/>
        <end position="300"/>
    </location>
</feature>
<feature type="compositionally biased region" description="Basic and acidic residues" evidence="10">
    <location>
        <begin position="332"/>
        <end position="348"/>
    </location>
</feature>
<feature type="region of interest" description="Disordered" evidence="10">
    <location>
        <begin position="1"/>
        <end position="32"/>
    </location>
</feature>
<keyword evidence="7 9" id="KW-0539">Nucleus</keyword>
<name>A0AAD9S1Z1_PHOAM</name>
<evidence type="ECO:0000256" key="6">
    <source>
        <dbReference type="ARBA" id="ARBA00023163"/>
    </source>
</evidence>
<organism evidence="11 12">
    <name type="scientific">Phomopsis amygdali</name>
    <name type="common">Fusicoccum amygdali</name>
    <dbReference type="NCBI Taxonomy" id="1214568"/>
    <lineage>
        <taxon>Eukaryota</taxon>
        <taxon>Fungi</taxon>
        <taxon>Dikarya</taxon>
        <taxon>Ascomycota</taxon>
        <taxon>Pezizomycotina</taxon>
        <taxon>Sordariomycetes</taxon>
        <taxon>Sordariomycetidae</taxon>
        <taxon>Diaporthales</taxon>
        <taxon>Diaporthaceae</taxon>
        <taxon>Diaporthe</taxon>
    </lineage>
</organism>
<dbReference type="GO" id="GO:0016592">
    <property type="term" value="C:mediator complex"/>
    <property type="evidence" value="ECO:0007669"/>
    <property type="project" value="InterPro"/>
</dbReference>
<evidence type="ECO:0000256" key="1">
    <source>
        <dbReference type="ARBA" id="ARBA00004123"/>
    </source>
</evidence>
<feature type="compositionally biased region" description="Basic and acidic residues" evidence="10">
    <location>
        <begin position="158"/>
        <end position="172"/>
    </location>
</feature>
<feature type="region of interest" description="Disordered" evidence="10">
    <location>
        <begin position="244"/>
        <end position="348"/>
    </location>
</feature>
<comment type="subcellular location">
    <subcellularLocation>
        <location evidence="1 9">Nucleus</location>
    </subcellularLocation>
</comment>
<proteinExistence type="inferred from homology"/>
<keyword evidence="6 9" id="KW-0804">Transcription</keyword>
<evidence type="ECO:0000313" key="11">
    <source>
        <dbReference type="EMBL" id="KAK2597043.1"/>
    </source>
</evidence>
<evidence type="ECO:0000256" key="10">
    <source>
        <dbReference type="SAM" id="MobiDB-lite"/>
    </source>
</evidence>
<dbReference type="GO" id="GO:0003712">
    <property type="term" value="F:transcription coregulator activity"/>
    <property type="evidence" value="ECO:0007669"/>
    <property type="project" value="InterPro"/>
</dbReference>
<dbReference type="Proteomes" id="UP001265746">
    <property type="component" value="Unassembled WGS sequence"/>
</dbReference>
<dbReference type="InterPro" id="IPR019364">
    <property type="entry name" value="Mediatior_Med8_fun/met"/>
</dbReference>
<feature type="compositionally biased region" description="Acidic residues" evidence="10">
    <location>
        <begin position="182"/>
        <end position="198"/>
    </location>
</feature>
<keyword evidence="12" id="KW-1185">Reference proteome</keyword>
<evidence type="ECO:0000256" key="4">
    <source>
        <dbReference type="ARBA" id="ARBA00023015"/>
    </source>
</evidence>
<evidence type="ECO:0000256" key="2">
    <source>
        <dbReference type="ARBA" id="ARBA00005716"/>
    </source>
</evidence>
<dbReference type="GO" id="GO:0000978">
    <property type="term" value="F:RNA polymerase II cis-regulatory region sequence-specific DNA binding"/>
    <property type="evidence" value="ECO:0007669"/>
    <property type="project" value="TreeGrafter"/>
</dbReference>
<feature type="region of interest" description="Disordered" evidence="10">
    <location>
        <begin position="145"/>
        <end position="207"/>
    </location>
</feature>
<comment type="caution">
    <text evidence="11">The sequence shown here is derived from an EMBL/GenBank/DDBJ whole genome shotgun (WGS) entry which is preliminary data.</text>
</comment>
<comment type="similarity">
    <text evidence="2 9">Belongs to the Mediator complex subunit 8 family.</text>
</comment>
<evidence type="ECO:0000256" key="8">
    <source>
        <dbReference type="ARBA" id="ARBA00031261"/>
    </source>
</evidence>
<comment type="function">
    <text evidence="9">Component of the Mediator complex, a coactivator involved in the regulated transcription of nearly all RNA polymerase II-dependent genes. Mediator functions as a bridge to convey information from gene-specific regulatory proteins to the basal RNA polymerase II transcription machinery. Mediator is recruited to promoters by direct interactions with regulatory proteins and serves as a scaffold for the assembly of a functional preinitiation complex with RNA polymerase II and the general transcription factors.</text>
</comment>
<dbReference type="PANTHER" id="PTHR13074">
    <property type="entry name" value="MEDIATOR OF RNA POLYMERASE II TRANSCRIPTION SUBUNIT 8"/>
    <property type="match status" value="1"/>
</dbReference>
<evidence type="ECO:0000256" key="3">
    <source>
        <dbReference type="ARBA" id="ARBA00020637"/>
    </source>
</evidence>
<keyword evidence="5 9" id="KW-0010">Activator</keyword>
<dbReference type="Pfam" id="PF10232">
    <property type="entry name" value="Med8"/>
    <property type="match status" value="1"/>
</dbReference>
<evidence type="ECO:0000256" key="7">
    <source>
        <dbReference type="ARBA" id="ARBA00023242"/>
    </source>
</evidence>
<dbReference type="GO" id="GO:0070847">
    <property type="term" value="C:core mediator complex"/>
    <property type="evidence" value="ECO:0007669"/>
    <property type="project" value="TreeGrafter"/>
</dbReference>
<comment type="subunit">
    <text evidence="9">Component of the Mediator complex.</text>
</comment>
<sequence>MASMSPLAGAMAGAMASQDQTDGHPQKGSLNLSPDEVRALEMTRLRLVQLCNGLERFKADIYRSNPLPNPQNLQNSARILKQNMSYLLEIIQQHSSTFQRVVVYPSTNYPGRTQEGVVMQLLRKKLEPDVETLVESAREAALAAGIDPKTSFNSTEDSQERKERNKRARLEAEMQGYGRNTDDEDEDDDNSDDSEEGDPEPHGIGDVWFDSRAWCKTRLAEFVRDDYQDAYTAEERAMGIENVRTGLRQNLEDEYEDEDEDEDEEDTEGDQAMTDASSVPPSSDPSSSQPGGAGPGQQQVNTMRPSVGEDPERMLWFSLRGDRDLPPGIELESQRVEKPGQKRRFGDR</sequence>
<protein>
    <recommendedName>
        <fullName evidence="3 9">Mediator of RNA polymerase II transcription subunit 8</fullName>
    </recommendedName>
    <alternativeName>
        <fullName evidence="8 9">Mediator complex subunit 8</fullName>
    </alternativeName>
</protein>
<dbReference type="GO" id="GO:0006357">
    <property type="term" value="P:regulation of transcription by RNA polymerase II"/>
    <property type="evidence" value="ECO:0007669"/>
    <property type="project" value="InterPro"/>
</dbReference>
<dbReference type="Gene3D" id="1.20.58.1710">
    <property type="match status" value="1"/>
</dbReference>
<keyword evidence="4 9" id="KW-0805">Transcription regulation</keyword>
<reference evidence="11" key="1">
    <citation type="submission" date="2023-06" db="EMBL/GenBank/DDBJ databases">
        <authorList>
            <person name="Noh H."/>
        </authorList>
    </citation>
    <scope>NUCLEOTIDE SEQUENCE</scope>
    <source>
        <strain evidence="11">DUCC20226</strain>
    </source>
</reference>
<gene>
    <name evidence="9" type="primary">MED8</name>
    <name evidence="11" type="ORF">N8I77_012917</name>
</gene>
<evidence type="ECO:0000256" key="9">
    <source>
        <dbReference type="RuleBase" id="RU364144"/>
    </source>
</evidence>
<accession>A0AAD9S1Z1</accession>
<evidence type="ECO:0000256" key="5">
    <source>
        <dbReference type="ARBA" id="ARBA00023159"/>
    </source>
</evidence>